<keyword evidence="2" id="KW-0378">Hydrolase</keyword>
<dbReference type="PANTHER" id="PTHR43283">
    <property type="entry name" value="BETA-LACTAMASE-RELATED"/>
    <property type="match status" value="1"/>
</dbReference>
<dbReference type="Gene3D" id="3.40.710.10">
    <property type="entry name" value="DD-peptidase/beta-lactamase superfamily"/>
    <property type="match status" value="1"/>
</dbReference>
<feature type="domain" description="Beta-lactamase-related" evidence="3">
    <location>
        <begin position="39"/>
        <end position="368"/>
    </location>
</feature>
<dbReference type="InterPro" id="IPR001466">
    <property type="entry name" value="Beta-lactam-related"/>
</dbReference>
<evidence type="ECO:0000256" key="2">
    <source>
        <dbReference type="ARBA" id="ARBA00022801"/>
    </source>
</evidence>
<keyword evidence="5" id="KW-1185">Reference proteome</keyword>
<evidence type="ECO:0000259" key="3">
    <source>
        <dbReference type="Pfam" id="PF00144"/>
    </source>
</evidence>
<organism evidence="4 5">
    <name type="scientific">Clonostachys chloroleuca</name>
    <dbReference type="NCBI Taxonomy" id="1926264"/>
    <lineage>
        <taxon>Eukaryota</taxon>
        <taxon>Fungi</taxon>
        <taxon>Dikarya</taxon>
        <taxon>Ascomycota</taxon>
        <taxon>Pezizomycotina</taxon>
        <taxon>Sordariomycetes</taxon>
        <taxon>Hypocreomycetidae</taxon>
        <taxon>Hypocreales</taxon>
        <taxon>Bionectriaceae</taxon>
        <taxon>Clonostachys</taxon>
    </lineage>
</organism>
<evidence type="ECO:0000256" key="1">
    <source>
        <dbReference type="ARBA" id="ARBA00009009"/>
    </source>
</evidence>
<evidence type="ECO:0000313" key="5">
    <source>
        <dbReference type="Proteomes" id="UP001160390"/>
    </source>
</evidence>
<reference evidence="4" key="1">
    <citation type="submission" date="2023-01" db="EMBL/GenBank/DDBJ databases">
        <authorList>
            <person name="Piombo E."/>
        </authorList>
    </citation>
    <scope>NUCLEOTIDE SEQUENCE</scope>
</reference>
<comment type="similarity">
    <text evidence="1">Belongs to the class-A beta-lactamase family.</text>
</comment>
<proteinExistence type="inferred from homology"/>
<sequence length="391" mass="42970">MEDGVIPGAIFLASDIEGSNLEMAVVTLGICIWLSSLTGKLRYSKAVSGLDSTYTDETVLEVASLTKLVTTIAALQLVERGLIRLEDDISHLIPEFGKRGVLEGDVNDDGSYASHPRYNAITLQRLLTHSAGGAYTFTDDRIAKFVAVSPGYMSDGTIKSNFDFPLSYEPGEGWRYSNSLDRVGQIIEKLTKTTLEEYFKRYIFHPLGISSASFWGGKPPLMAVREHGNARAVPDPEALSFTTGLKECFGGQGLFINLPDYMRILRSLLLDDEALLKRETTALMFKPNLSPASKGALIQELESATWTVGDILKTKEYDWGLGGLLIDGDSHPYRRRNTLLWSGAPSVYWFIDRNAGVCGVFGTQVLPPSDPVVLPVIKAFEEAVYIEKGLL</sequence>
<dbReference type="Proteomes" id="UP001160390">
    <property type="component" value="Unassembled WGS sequence"/>
</dbReference>
<dbReference type="AlphaFoldDB" id="A0AA35MDB3"/>
<dbReference type="EMBL" id="CABFNP030001261">
    <property type="protein sequence ID" value="CAI6095063.1"/>
    <property type="molecule type" value="Genomic_DNA"/>
</dbReference>
<name>A0AA35MDB3_9HYPO</name>
<dbReference type="Pfam" id="PF00144">
    <property type="entry name" value="Beta-lactamase"/>
    <property type="match status" value="1"/>
</dbReference>
<dbReference type="PANTHER" id="PTHR43283:SF17">
    <property type="entry name" value="(LOVD), PUTATIVE (AFU_ORTHOLOGUE AFUA_5G00920)-RELATED"/>
    <property type="match status" value="1"/>
</dbReference>
<gene>
    <name evidence="4" type="ORF">CCHLO57077_00007707</name>
</gene>
<dbReference type="InterPro" id="IPR050789">
    <property type="entry name" value="Diverse_Enzym_Activities"/>
</dbReference>
<dbReference type="InterPro" id="IPR012338">
    <property type="entry name" value="Beta-lactam/transpept-like"/>
</dbReference>
<accession>A0AA35MDB3</accession>
<comment type="caution">
    <text evidence="4">The sequence shown here is derived from an EMBL/GenBank/DDBJ whole genome shotgun (WGS) entry which is preliminary data.</text>
</comment>
<protein>
    <recommendedName>
        <fullName evidence="3">Beta-lactamase-related domain-containing protein</fullName>
    </recommendedName>
</protein>
<dbReference type="SUPFAM" id="SSF56601">
    <property type="entry name" value="beta-lactamase/transpeptidase-like"/>
    <property type="match status" value="1"/>
</dbReference>
<dbReference type="GO" id="GO:0016787">
    <property type="term" value="F:hydrolase activity"/>
    <property type="evidence" value="ECO:0007669"/>
    <property type="project" value="UniProtKB-KW"/>
</dbReference>
<evidence type="ECO:0000313" key="4">
    <source>
        <dbReference type="EMBL" id="CAI6095063.1"/>
    </source>
</evidence>